<protein>
    <submittedName>
        <fullName evidence="1">Uncharacterized protein</fullName>
    </submittedName>
</protein>
<dbReference type="Proteomes" id="UP000315303">
    <property type="component" value="Unassembled WGS sequence"/>
</dbReference>
<dbReference type="Gene3D" id="3.40.50.300">
    <property type="entry name" value="P-loop containing nucleotide triphosphate hydrolases"/>
    <property type="match status" value="1"/>
</dbReference>
<name>A0A502KZI3_9GAMM</name>
<proteinExistence type="predicted"/>
<dbReference type="OrthoDB" id="6226415at2"/>
<dbReference type="AlphaFoldDB" id="A0A502KZI3"/>
<gene>
    <name evidence="1" type="ORF">EPA86_06870</name>
</gene>
<sequence length="149" mass="16634">MFGLTTKTINNTNTQHVTADASSESNKKLTIKEVNNSLALASEYAEICLKNKVKNKWIMFINPEESAISQLASFENIDQKNVLCVQIKADILNRKDVFSQIKIALLADNCSALILPKSLSQLINKEELSLEFNQHEANGYILANKNIAH</sequence>
<dbReference type="RefSeq" id="WP_140602690.1">
    <property type="nucleotide sequence ID" value="NZ_SAWY01000013.1"/>
</dbReference>
<comment type="caution">
    <text evidence="1">The sequence shown here is derived from an EMBL/GenBank/DDBJ whole genome shotgun (WGS) entry which is preliminary data.</text>
</comment>
<evidence type="ECO:0000313" key="1">
    <source>
        <dbReference type="EMBL" id="TPH16454.1"/>
    </source>
</evidence>
<dbReference type="EMBL" id="SAWY01000013">
    <property type="protein sequence ID" value="TPH16454.1"/>
    <property type="molecule type" value="Genomic_DNA"/>
</dbReference>
<accession>A0A502KZI3</accession>
<evidence type="ECO:0000313" key="2">
    <source>
        <dbReference type="Proteomes" id="UP000315303"/>
    </source>
</evidence>
<reference evidence="1 2" key="1">
    <citation type="submission" date="2019-01" db="EMBL/GenBank/DDBJ databases">
        <title>Litorilituus lipolytica sp. nov., isolated from intertidal sand of the Yellow Sea in China.</title>
        <authorList>
            <person name="Liu A."/>
        </authorList>
    </citation>
    <scope>NUCLEOTIDE SEQUENCE [LARGE SCALE GENOMIC DNA]</scope>
    <source>
        <strain evidence="1 2">RZ04</strain>
    </source>
</reference>
<keyword evidence="2" id="KW-1185">Reference proteome</keyword>
<dbReference type="InterPro" id="IPR027417">
    <property type="entry name" value="P-loop_NTPase"/>
</dbReference>
<organism evidence="1 2">
    <name type="scientific">Litorilituus lipolyticus</name>
    <dbReference type="NCBI Taxonomy" id="2491017"/>
    <lineage>
        <taxon>Bacteria</taxon>
        <taxon>Pseudomonadati</taxon>
        <taxon>Pseudomonadota</taxon>
        <taxon>Gammaproteobacteria</taxon>
        <taxon>Alteromonadales</taxon>
        <taxon>Colwelliaceae</taxon>
        <taxon>Litorilituus</taxon>
    </lineage>
</organism>